<proteinExistence type="predicted"/>
<dbReference type="Pfam" id="PF00106">
    <property type="entry name" value="adh_short"/>
    <property type="match status" value="1"/>
</dbReference>
<evidence type="ECO:0000256" key="1">
    <source>
        <dbReference type="ARBA" id="ARBA00022857"/>
    </source>
</evidence>
<dbReference type="PANTHER" id="PTHR43544">
    <property type="entry name" value="SHORT-CHAIN DEHYDROGENASE/REDUCTASE"/>
    <property type="match status" value="1"/>
</dbReference>
<dbReference type="InterPro" id="IPR036291">
    <property type="entry name" value="NAD(P)-bd_dom_sf"/>
</dbReference>
<evidence type="ECO:0000313" key="3">
    <source>
        <dbReference type="EMBL" id="CAL1529793.1"/>
    </source>
</evidence>
<keyword evidence="1" id="KW-0521">NADP</keyword>
<dbReference type="Gene3D" id="3.40.50.720">
    <property type="entry name" value="NAD(P)-binding Rossmann-like Domain"/>
    <property type="match status" value="1"/>
</dbReference>
<dbReference type="GO" id="GO:0016491">
    <property type="term" value="F:oxidoreductase activity"/>
    <property type="evidence" value="ECO:0007669"/>
    <property type="project" value="UniProtKB-KW"/>
</dbReference>
<dbReference type="EMBL" id="CAXITT010000055">
    <property type="protein sequence ID" value="CAL1529793.1"/>
    <property type="molecule type" value="Genomic_DNA"/>
</dbReference>
<organism evidence="3 4">
    <name type="scientific">Lymnaea stagnalis</name>
    <name type="common">Great pond snail</name>
    <name type="synonym">Helix stagnalis</name>
    <dbReference type="NCBI Taxonomy" id="6523"/>
    <lineage>
        <taxon>Eukaryota</taxon>
        <taxon>Metazoa</taxon>
        <taxon>Spiralia</taxon>
        <taxon>Lophotrochozoa</taxon>
        <taxon>Mollusca</taxon>
        <taxon>Gastropoda</taxon>
        <taxon>Heterobranchia</taxon>
        <taxon>Euthyneura</taxon>
        <taxon>Panpulmonata</taxon>
        <taxon>Hygrophila</taxon>
        <taxon>Lymnaeoidea</taxon>
        <taxon>Lymnaeidae</taxon>
        <taxon>Lymnaea</taxon>
    </lineage>
</organism>
<evidence type="ECO:0000313" key="4">
    <source>
        <dbReference type="Proteomes" id="UP001497497"/>
    </source>
</evidence>
<gene>
    <name evidence="3" type="ORF">GSLYS_00003948001</name>
</gene>
<dbReference type="CDD" id="cd05325">
    <property type="entry name" value="carb_red_sniffer_like_SDR_c"/>
    <property type="match status" value="1"/>
</dbReference>
<evidence type="ECO:0000256" key="2">
    <source>
        <dbReference type="ARBA" id="ARBA00023002"/>
    </source>
</evidence>
<dbReference type="PRINTS" id="PR00081">
    <property type="entry name" value="GDHRDH"/>
</dbReference>
<dbReference type="InterPro" id="IPR002347">
    <property type="entry name" value="SDR_fam"/>
</dbReference>
<reference evidence="3 4" key="1">
    <citation type="submission" date="2024-04" db="EMBL/GenBank/DDBJ databases">
        <authorList>
            <consortium name="Genoscope - CEA"/>
            <person name="William W."/>
        </authorList>
    </citation>
    <scope>NUCLEOTIDE SEQUENCE [LARGE SCALE GENOMIC DNA]</scope>
</reference>
<protein>
    <submittedName>
        <fullName evidence="3">Uncharacterized protein</fullName>
    </submittedName>
</protein>
<dbReference type="SUPFAM" id="SSF51735">
    <property type="entry name" value="NAD(P)-binding Rossmann-fold domains"/>
    <property type="match status" value="1"/>
</dbReference>
<keyword evidence="2" id="KW-0560">Oxidoreductase</keyword>
<dbReference type="GO" id="GO:0005737">
    <property type="term" value="C:cytoplasm"/>
    <property type="evidence" value="ECO:0007669"/>
    <property type="project" value="TreeGrafter"/>
</dbReference>
<dbReference type="Proteomes" id="UP001497497">
    <property type="component" value="Unassembled WGS sequence"/>
</dbReference>
<accession>A0AAV2H9H1</accession>
<dbReference type="PANTHER" id="PTHR43544:SF7">
    <property type="entry name" value="NADB-LER2"/>
    <property type="match status" value="1"/>
</dbReference>
<keyword evidence="4" id="KW-1185">Reference proteome</keyword>
<dbReference type="AlphaFoldDB" id="A0AAV2H9H1"/>
<comment type="caution">
    <text evidence="3">The sequence shown here is derived from an EMBL/GenBank/DDBJ whole genome shotgun (WGS) entry which is preliminary data.</text>
</comment>
<dbReference type="InterPro" id="IPR051468">
    <property type="entry name" value="Fungal_SecMetab_SDRs"/>
</dbReference>
<name>A0AAV2H9H1_LYMST</name>
<sequence>MALSLNLSPSTVLVTGASRGLGLEFVKQFLKLPVPPKILIAGCRNPNTAESLKNIANANPSVKVIKLDVQKDEDIERASQETKSIVGDLGLNLLINNAGILDRDTGSLIATTRESLQKHFDVNVTSPIIVVQKFLPLLNQASALIKSNELSASKACIVMISAALGSQKLIADGTFAHANWTPYNCSKTALNMATIMISREVRDSGILVIGLHPGWVRTDMGTDEAPIGPEESIADCLKVISEAREESNGRQLDLKGKVLPF</sequence>